<dbReference type="SUPFAM" id="SSF55608">
    <property type="entry name" value="Homing endonucleases"/>
    <property type="match status" value="1"/>
</dbReference>
<dbReference type="GO" id="GO:0004519">
    <property type="term" value="F:endonuclease activity"/>
    <property type="evidence" value="ECO:0007669"/>
    <property type="project" value="InterPro"/>
</dbReference>
<dbReference type="InterPro" id="IPR027434">
    <property type="entry name" value="Homing_endonucl"/>
</dbReference>
<dbReference type="InterPro" id="IPR006935">
    <property type="entry name" value="Helicase/UvrB_N"/>
</dbReference>
<organism evidence="4">
    <name type="scientific">Myoviridae sp. ctgXL3</name>
    <dbReference type="NCBI Taxonomy" id="2826681"/>
    <lineage>
        <taxon>Viruses</taxon>
        <taxon>Duplodnaviria</taxon>
        <taxon>Heunggongvirae</taxon>
        <taxon>Uroviricota</taxon>
        <taxon>Caudoviricetes</taxon>
    </lineage>
</organism>
<dbReference type="SMART" id="SM00487">
    <property type="entry name" value="DEXDc"/>
    <property type="match status" value="1"/>
</dbReference>
<dbReference type="InterPro" id="IPR050742">
    <property type="entry name" value="Helicase_Restrict-Modif_Enz"/>
</dbReference>
<dbReference type="InterPro" id="IPR030934">
    <property type="entry name" value="Intein_C"/>
</dbReference>
<dbReference type="Gene3D" id="3.10.28.10">
    <property type="entry name" value="Homing endonucleases"/>
    <property type="match status" value="1"/>
</dbReference>
<dbReference type="Pfam" id="PF14528">
    <property type="entry name" value="LAGLIDADG_3"/>
    <property type="match status" value="1"/>
</dbReference>
<evidence type="ECO:0000259" key="3">
    <source>
        <dbReference type="PROSITE" id="PS50819"/>
    </source>
</evidence>
<protein>
    <submittedName>
        <fullName evidence="4">Chromatin remodeling complex ATPase</fullName>
    </submittedName>
</protein>
<dbReference type="PROSITE" id="PS50819">
    <property type="entry name" value="INTEIN_ENDONUCLEASE"/>
    <property type="match status" value="1"/>
</dbReference>
<dbReference type="NCBIfam" id="TIGR01443">
    <property type="entry name" value="intein_Cterm"/>
    <property type="match status" value="1"/>
</dbReference>
<keyword evidence="1" id="KW-0068">Autocatalytic cleavage</keyword>
<dbReference type="InterPro" id="IPR004860">
    <property type="entry name" value="LAGLIDADG_dom"/>
</dbReference>
<keyword evidence="2" id="KW-0651">Protein splicing</keyword>
<sequence>MLKVKPVGKERHLYLSECATLTNPTKKEVKSIKSATTFTNPAYERAKKYTHYTSYKIPQTLCFSSVGYFRGVPAIRFPIGLRFEVSEDRPIHKVIDYRVFEKPKHRPPEFKLTLREDQERALLQYVSINAWQEKQPCGLVQLPTGKGKTILSLAIVNEFKLKTLVIVHTNGLVKAWTDDIKKAFDGKVVPGLIKAKSKTVGDYITIATIQTLNNIPEDELETLFDTFGLIIQDECLVGDTLITMQDGSYKPIRDIKNGDKVAVGGTVSNVFSRKSEIYELVCRHSTIKGSPTHKTWCVKKKNDKHNYYSKEDLVLLPLKDITKDYLIPVRIEEPIKKSNTLGSNLCAFIALIICSGHIDKKSNRVVVNVSKNTDFYRSVFEEGCKCFGVTASTSYDCRGNLRMWTNNVDIRYFLETTMNINKGKKNNVVSVPRWILNASNTEVKSFIETCFNCSGDLQENKAMHFNCASQSFSMGLVLLLKRFGVLSTIHCVNKRKGVKIQYRVTVGGKNFNKFMDTFNLLSYKMTDSRNTGKHTFNNRYAGNYFLSDVVSCKSLGYTEDVYDFTVSKDNHSFIANGVLTHNCHHCPSTSYELVNRFRATYRLGLTATPERNDGLTFLMTLYFGGFCYEYNKELQKDQKKDKDILPFEVIHRAMKYSFTPMLRPVGQRGYKVLPFNYPVNKYGPEDIPIDSIPYRDRPKVKYNEVSDLVMLDENNIKQVLHDVYTEGVINNRSCVVFFTSRVHCEHYFQKFKEMVTHTTRYTSGNTKFSNIAQLYTGATKDDETCLKRAINREVIITFTTFGKSTEGTNIPCLEVAFLVTSINDGKNTEQAIGRIRRKCDTYHKLGRVRVYDYDYNKVYMLRSHYRTRLERYKTLKGRIIDV</sequence>
<feature type="domain" description="DOD-type homing endonuclease" evidence="3">
    <location>
        <begin position="348"/>
        <end position="485"/>
    </location>
</feature>
<dbReference type="SUPFAM" id="SSF52540">
    <property type="entry name" value="P-loop containing nucleoside triphosphate hydrolases"/>
    <property type="match status" value="2"/>
</dbReference>
<dbReference type="PROSITE" id="PS50818">
    <property type="entry name" value="INTEIN_C_TER"/>
    <property type="match status" value="1"/>
</dbReference>
<dbReference type="GO" id="GO:0003677">
    <property type="term" value="F:DNA binding"/>
    <property type="evidence" value="ECO:0007669"/>
    <property type="project" value="InterPro"/>
</dbReference>
<dbReference type="EMBL" id="BK015712">
    <property type="protein sequence ID" value="DAE21449.1"/>
    <property type="molecule type" value="Genomic_DNA"/>
</dbReference>
<dbReference type="PANTHER" id="PTHR47396">
    <property type="entry name" value="TYPE I RESTRICTION ENZYME ECOKI R PROTEIN"/>
    <property type="match status" value="1"/>
</dbReference>
<dbReference type="InterPro" id="IPR004042">
    <property type="entry name" value="Intein_endonuc_central"/>
</dbReference>
<dbReference type="Gene3D" id="3.40.50.300">
    <property type="entry name" value="P-loop containing nucleotide triphosphate hydrolases"/>
    <property type="match status" value="2"/>
</dbReference>
<dbReference type="GO" id="GO:0005524">
    <property type="term" value="F:ATP binding"/>
    <property type="evidence" value="ECO:0007669"/>
    <property type="project" value="InterPro"/>
</dbReference>
<accession>A0A8S5QRJ9</accession>
<proteinExistence type="predicted"/>
<dbReference type="InterPro" id="IPR003586">
    <property type="entry name" value="Hint_dom_C"/>
</dbReference>
<dbReference type="SMART" id="SM00305">
    <property type="entry name" value="HintC"/>
    <property type="match status" value="1"/>
</dbReference>
<dbReference type="SUPFAM" id="SSF51294">
    <property type="entry name" value="Hedgehog/intein (Hint) domain"/>
    <property type="match status" value="1"/>
</dbReference>
<dbReference type="PANTHER" id="PTHR47396:SF1">
    <property type="entry name" value="ATP-DEPENDENT HELICASE IRC3-RELATED"/>
    <property type="match status" value="1"/>
</dbReference>
<dbReference type="GO" id="GO:0016787">
    <property type="term" value="F:hydrolase activity"/>
    <property type="evidence" value="ECO:0007669"/>
    <property type="project" value="InterPro"/>
</dbReference>
<name>A0A8S5QRJ9_9CAUD</name>
<dbReference type="Pfam" id="PF04851">
    <property type="entry name" value="ResIII"/>
    <property type="match status" value="1"/>
</dbReference>
<evidence type="ECO:0000256" key="2">
    <source>
        <dbReference type="ARBA" id="ARBA00023000"/>
    </source>
</evidence>
<dbReference type="InterPro" id="IPR027417">
    <property type="entry name" value="P-loop_NTPase"/>
</dbReference>
<evidence type="ECO:0000256" key="1">
    <source>
        <dbReference type="ARBA" id="ARBA00022813"/>
    </source>
</evidence>
<dbReference type="InterPro" id="IPR036844">
    <property type="entry name" value="Hint_dom_sf"/>
</dbReference>
<dbReference type="CDD" id="cd00081">
    <property type="entry name" value="Hint"/>
    <property type="match status" value="1"/>
</dbReference>
<dbReference type="InterPro" id="IPR014001">
    <property type="entry name" value="Helicase_ATP-bd"/>
</dbReference>
<evidence type="ECO:0000313" key="4">
    <source>
        <dbReference type="EMBL" id="DAE21449.1"/>
    </source>
</evidence>
<reference evidence="4" key="1">
    <citation type="journal article" date="2021" name="Proc. Natl. Acad. Sci. U.S.A.">
        <title>A Catalog of Tens of Thousands of Viruses from Human Metagenomes Reveals Hidden Associations with Chronic Diseases.</title>
        <authorList>
            <person name="Tisza M.J."/>
            <person name="Buck C.B."/>
        </authorList>
    </citation>
    <scope>NUCLEOTIDE SEQUENCE</scope>
    <source>
        <strain evidence="4">CtgXL3</strain>
    </source>
</reference>
<dbReference type="Gene3D" id="2.170.16.10">
    <property type="entry name" value="Hedgehog/Intein (Hint) domain"/>
    <property type="match status" value="2"/>
</dbReference>